<dbReference type="PANTHER" id="PTHR13068">
    <property type="entry name" value="CGI-12 PROTEIN-RELATED"/>
    <property type="match status" value="1"/>
</dbReference>
<evidence type="ECO:0000313" key="4">
    <source>
        <dbReference type="Proteomes" id="UP001152795"/>
    </source>
</evidence>
<name>A0A6S7HJE1_PARCT</name>
<dbReference type="EMBL" id="CACRXK020004634">
    <property type="protein sequence ID" value="CAB4003453.1"/>
    <property type="molecule type" value="Genomic_DNA"/>
</dbReference>
<dbReference type="GO" id="GO:0061668">
    <property type="term" value="P:mitochondrial ribosome assembly"/>
    <property type="evidence" value="ECO:0007669"/>
    <property type="project" value="TreeGrafter"/>
</dbReference>
<keyword evidence="2" id="KW-0809">Transit peptide</keyword>
<dbReference type="AlphaFoldDB" id="A0A6S7HJE1"/>
<organism evidence="3 4">
    <name type="scientific">Paramuricea clavata</name>
    <name type="common">Red gorgonian</name>
    <name type="synonym">Violescent sea-whip</name>
    <dbReference type="NCBI Taxonomy" id="317549"/>
    <lineage>
        <taxon>Eukaryota</taxon>
        <taxon>Metazoa</taxon>
        <taxon>Cnidaria</taxon>
        <taxon>Anthozoa</taxon>
        <taxon>Octocorallia</taxon>
        <taxon>Malacalcyonacea</taxon>
        <taxon>Plexauridae</taxon>
        <taxon>Paramuricea</taxon>
    </lineage>
</organism>
<accession>A0A6S7HJE1</accession>
<dbReference type="GO" id="GO:0003676">
    <property type="term" value="F:nucleic acid binding"/>
    <property type="evidence" value="ECO:0007669"/>
    <property type="project" value="InterPro"/>
</dbReference>
<dbReference type="InterPro" id="IPR038538">
    <property type="entry name" value="MTERF_sf"/>
</dbReference>
<dbReference type="GO" id="GO:0006390">
    <property type="term" value="P:mitochondrial transcription"/>
    <property type="evidence" value="ECO:0007669"/>
    <property type="project" value="TreeGrafter"/>
</dbReference>
<dbReference type="OrthoDB" id="637682at2759"/>
<dbReference type="GO" id="GO:0005739">
    <property type="term" value="C:mitochondrion"/>
    <property type="evidence" value="ECO:0007669"/>
    <property type="project" value="TreeGrafter"/>
</dbReference>
<reference evidence="3" key="1">
    <citation type="submission" date="2020-04" db="EMBL/GenBank/DDBJ databases">
        <authorList>
            <person name="Alioto T."/>
            <person name="Alioto T."/>
            <person name="Gomez Garrido J."/>
        </authorList>
    </citation>
    <scope>NUCLEOTIDE SEQUENCE</scope>
    <source>
        <strain evidence="3">A484AB</strain>
    </source>
</reference>
<evidence type="ECO:0000256" key="2">
    <source>
        <dbReference type="ARBA" id="ARBA00022946"/>
    </source>
</evidence>
<protein>
    <submittedName>
        <fullName evidence="3">Transcription termination factor 3, mitochondrial</fullName>
    </submittedName>
</protein>
<dbReference type="Proteomes" id="UP001152795">
    <property type="component" value="Unassembled WGS sequence"/>
</dbReference>
<dbReference type="InterPro" id="IPR003690">
    <property type="entry name" value="MTERF"/>
</dbReference>
<comment type="similarity">
    <text evidence="1">Belongs to the mTERF family.</text>
</comment>
<evidence type="ECO:0000256" key="1">
    <source>
        <dbReference type="ARBA" id="ARBA00007692"/>
    </source>
</evidence>
<gene>
    <name evidence="3" type="ORF">PACLA_8A077165</name>
</gene>
<evidence type="ECO:0000313" key="3">
    <source>
        <dbReference type="EMBL" id="CAB4003453.1"/>
    </source>
</evidence>
<dbReference type="SMART" id="SM00733">
    <property type="entry name" value="Mterf"/>
    <property type="match status" value="5"/>
</dbReference>
<comment type="caution">
    <text evidence="3">The sequence shown here is derived from an EMBL/GenBank/DDBJ whole genome shotgun (WGS) entry which is preliminary data.</text>
</comment>
<dbReference type="Pfam" id="PF02536">
    <property type="entry name" value="mTERF"/>
    <property type="match status" value="1"/>
</dbReference>
<dbReference type="PANTHER" id="PTHR13068:SF112">
    <property type="entry name" value="TRANSCRIPTION TERMINATION FACTOR 3, MITOCHONDRIAL"/>
    <property type="match status" value="1"/>
</dbReference>
<dbReference type="Gene3D" id="1.25.70.10">
    <property type="entry name" value="Transcription termination factor 3, mitochondrial"/>
    <property type="match status" value="1"/>
</dbReference>
<sequence>MTFLGRRAMSFILYCPRKGGILSKNNKNAFGNLSVKEQKLPFCIIRNLSKGETVTSPRKVFNSSRKVVKRSKSVEKHGLSIEKHLTNIGVNVEGIQKEMKLPLTELQEKVESSAEMLGELCGLDVTAVGHMVSKRPRILLLNERQIVHCVDTLRNVGLEYQNIATMLKKSPGILTSKIEYNLEEKLEVLYNLKVHPPYSVKDVLKIVTKCPSLVSTCTPASVEDKANFLLNDIGFYRHQLHKIIIKQPSILTFSKENIKSKFDYCYREMGVSMPEIAQCPRLWQCSLRRLEERHKYLRHLTIVTNRVDGYQLERIVTLSDHHFAETIALTSLTEFQAFLTEQ</sequence>
<proteinExistence type="inferred from homology"/>
<keyword evidence="4" id="KW-1185">Reference proteome</keyword>